<feature type="domain" description="DUF7730" evidence="2">
    <location>
        <begin position="100"/>
        <end position="200"/>
    </location>
</feature>
<evidence type="ECO:0000313" key="3">
    <source>
        <dbReference type="EMBL" id="PIA99720.1"/>
    </source>
</evidence>
<name>A0A2G5I4L9_CERBT</name>
<gene>
    <name evidence="3" type="ORF">CB0940_03303</name>
    <name evidence="4" type="ORF">RHO25_005099</name>
</gene>
<feature type="region of interest" description="Disordered" evidence="1">
    <location>
        <begin position="1"/>
        <end position="31"/>
    </location>
</feature>
<sequence length="347" mass="39479">MATQKKRKARPSTENQKLGGHVASQPAYPGFKHWRTKTSRPKHANLSETSVYDSKSGSFVQQIKVKHSDAFRLRPLTFTEGPLKGHHILLLEPSTEHFPFLELPAEIRQMIYDECFLDDDGISISQLRRRGHTTRAVSTDRFRETSTHWDKNKETWVNKPPSALGLMTVNKQIHHEVASTLYGNEFKFCDFTTCQTFLENIGTMRSLLRDVSFGELSYKKTKARSVFFKLREAKRLRSLAFDYNDVSSTFDHAGGVSTGTFASDCKTMMVSLHKSRVAQDDLPDVLDLVHLTWEKCLYCQFKSLGHGQEDAAKHHPHGCRCDHAKLECAEVQKHIRKSIARSVGVEG</sequence>
<dbReference type="InterPro" id="IPR056632">
    <property type="entry name" value="DUF7730"/>
</dbReference>
<dbReference type="PANTHER" id="PTHR42085:SF8">
    <property type="entry name" value="F-BOX DOMAIN-CONTAINING PROTEIN"/>
    <property type="match status" value="1"/>
</dbReference>
<dbReference type="Proteomes" id="UP000230605">
    <property type="component" value="Chromosome 3"/>
</dbReference>
<dbReference type="Pfam" id="PF24864">
    <property type="entry name" value="DUF7730"/>
    <property type="match status" value="1"/>
</dbReference>
<evidence type="ECO:0000259" key="2">
    <source>
        <dbReference type="Pfam" id="PF24864"/>
    </source>
</evidence>
<reference evidence="4 6" key="2">
    <citation type="submission" date="2023-09" db="EMBL/GenBank/DDBJ databases">
        <title>Complete-Gapless Cercospora beticola genome.</title>
        <authorList>
            <person name="Wyatt N.A."/>
            <person name="Spanner R.E."/>
            <person name="Bolton M.D."/>
        </authorList>
    </citation>
    <scope>NUCLEOTIDE SEQUENCE [LARGE SCALE GENOMIC DNA]</scope>
    <source>
        <strain evidence="4">Cb09-40</strain>
    </source>
</reference>
<feature type="compositionally biased region" description="Basic residues" evidence="1">
    <location>
        <begin position="1"/>
        <end position="10"/>
    </location>
</feature>
<dbReference type="EMBL" id="CP134186">
    <property type="protein sequence ID" value="WPB00479.1"/>
    <property type="molecule type" value="Genomic_DNA"/>
</dbReference>
<dbReference type="Proteomes" id="UP001302367">
    <property type="component" value="Chromosome 3"/>
</dbReference>
<evidence type="ECO:0000313" key="6">
    <source>
        <dbReference type="Proteomes" id="UP001302367"/>
    </source>
</evidence>
<accession>A0A2G5I4L9</accession>
<protein>
    <recommendedName>
        <fullName evidence="2">DUF7730 domain-containing protein</fullName>
    </recommendedName>
</protein>
<proteinExistence type="predicted"/>
<evidence type="ECO:0000256" key="1">
    <source>
        <dbReference type="SAM" id="MobiDB-lite"/>
    </source>
</evidence>
<organism evidence="3 5">
    <name type="scientific">Cercospora beticola</name>
    <name type="common">Sugarbeet leaf spot fungus</name>
    <dbReference type="NCBI Taxonomy" id="122368"/>
    <lineage>
        <taxon>Eukaryota</taxon>
        <taxon>Fungi</taxon>
        <taxon>Dikarya</taxon>
        <taxon>Ascomycota</taxon>
        <taxon>Pezizomycotina</taxon>
        <taxon>Dothideomycetes</taxon>
        <taxon>Dothideomycetidae</taxon>
        <taxon>Mycosphaerellales</taxon>
        <taxon>Mycosphaerellaceae</taxon>
        <taxon>Cercospora</taxon>
    </lineage>
</organism>
<dbReference type="InterPro" id="IPR038883">
    <property type="entry name" value="AN11006-like"/>
</dbReference>
<evidence type="ECO:0000313" key="5">
    <source>
        <dbReference type="Proteomes" id="UP000230605"/>
    </source>
</evidence>
<dbReference type="PANTHER" id="PTHR42085">
    <property type="entry name" value="F-BOX DOMAIN-CONTAINING PROTEIN"/>
    <property type="match status" value="1"/>
</dbReference>
<dbReference type="EMBL" id="LKMD01000101">
    <property type="protein sequence ID" value="PIA99720.1"/>
    <property type="molecule type" value="Genomic_DNA"/>
</dbReference>
<dbReference type="AlphaFoldDB" id="A0A2G5I4L9"/>
<keyword evidence="6" id="KW-1185">Reference proteome</keyword>
<evidence type="ECO:0000313" key="4">
    <source>
        <dbReference type="EMBL" id="WPB00479.1"/>
    </source>
</evidence>
<dbReference type="OrthoDB" id="5272396at2759"/>
<reference evidence="3 5" key="1">
    <citation type="submission" date="2015-10" db="EMBL/GenBank/DDBJ databases">
        <title>The cercosporin biosynthetic gene cluster was horizontally transferred to several fungal lineages and shown to be expanded in Cercospora beticola based on microsynteny with recipient genomes.</title>
        <authorList>
            <person name="De Jonge R."/>
            <person name="Ebert M.K."/>
            <person name="Suttle J.C."/>
            <person name="Jurick Ii W.M."/>
            <person name="Secor G.A."/>
            <person name="Thomma B.P."/>
            <person name="Van De Peer Y."/>
            <person name="Bolton M.D."/>
        </authorList>
    </citation>
    <scope>NUCLEOTIDE SEQUENCE [LARGE SCALE GENOMIC DNA]</scope>
    <source>
        <strain evidence="3 5">09-40</strain>
    </source>
</reference>